<reference evidence="1 2" key="1">
    <citation type="journal article" date="2011" name="BMC Genomics">
        <title>Genome-wide analysis of the role of GlnR in Streptomyces venezuelae provides new insights into global nitrogen regulation in actinomycetes.</title>
        <authorList>
            <person name="Pullan S.T."/>
            <person name="Bibb M.J."/>
            <person name="Merrick M."/>
        </authorList>
    </citation>
    <scope>NUCLEOTIDE SEQUENCE [LARGE SCALE GENOMIC DNA]</scope>
    <source>
        <strain evidence="2">ATCC 10712 / CBS 650.69 / DSM 40230 / JCM 4526 / NBRC 13096 / PD 04745</strain>
    </source>
</reference>
<dbReference type="HOGENOM" id="CLU_2036837_0_0_11"/>
<sequence length="121" mass="14458">MAHLWEIDHPYYCQEGNYFKSGQHTLFASWTDFTEETLFYRGDRDQNLLIRWDWRKPGHYEWEGEETLLLFFVLQRKAWLCSVEMPVTEVDESAIHAWLTECAQTMRATWEPLLDALQPAA</sequence>
<dbReference type="Proteomes" id="UP000006854">
    <property type="component" value="Chromosome"/>
</dbReference>
<keyword evidence="2" id="KW-1185">Reference proteome</keyword>
<dbReference type="KEGG" id="sve:SVEN_2100"/>
<dbReference type="eggNOG" id="ENOG502ZI2C">
    <property type="taxonomic scope" value="Bacteria"/>
</dbReference>
<dbReference type="STRING" id="953739.SVEN_2100"/>
<name>F2RKZ7_STRVP</name>
<dbReference type="AlphaFoldDB" id="F2RKZ7"/>
<dbReference type="OrthoDB" id="9255839at2"/>
<organism evidence="1 2">
    <name type="scientific">Streptomyces venezuelae (strain ATCC 10712 / CBS 650.69 / DSM 40230 / JCM 4526 / NBRC 13096 / PD 04745)</name>
    <dbReference type="NCBI Taxonomy" id="953739"/>
    <lineage>
        <taxon>Bacteria</taxon>
        <taxon>Bacillati</taxon>
        <taxon>Actinomycetota</taxon>
        <taxon>Actinomycetes</taxon>
        <taxon>Kitasatosporales</taxon>
        <taxon>Streptomycetaceae</taxon>
        <taxon>Streptomyces</taxon>
    </lineage>
</organism>
<proteinExistence type="predicted"/>
<dbReference type="GeneID" id="51862673"/>
<dbReference type="EMBL" id="FR845719">
    <property type="protein sequence ID" value="CCA55386.1"/>
    <property type="molecule type" value="Genomic_DNA"/>
</dbReference>
<accession>F2RKZ7</accession>
<dbReference type="PATRIC" id="fig|953739.5.peg.4260"/>
<evidence type="ECO:0000313" key="2">
    <source>
        <dbReference type="Proteomes" id="UP000006854"/>
    </source>
</evidence>
<dbReference type="RefSeq" id="WP_015033304.1">
    <property type="nucleotide sequence ID" value="NC_018750.1"/>
</dbReference>
<gene>
    <name evidence="1" type="ordered locus">SVEN_2100</name>
</gene>
<evidence type="ECO:0000313" key="1">
    <source>
        <dbReference type="EMBL" id="CCA55386.1"/>
    </source>
</evidence>
<protein>
    <submittedName>
        <fullName evidence="1">Uncharacterized protein</fullName>
    </submittedName>
</protein>